<protein>
    <recommendedName>
        <fullName evidence="1">F-box domain-containing protein</fullName>
    </recommendedName>
</protein>
<dbReference type="Pfam" id="PF12937">
    <property type="entry name" value="F-box-like"/>
    <property type="match status" value="1"/>
</dbReference>
<organism evidence="2 3">
    <name type="scientific">Marchantia polymorpha</name>
    <name type="common">Common liverwort</name>
    <name type="synonym">Marchantia aquatica</name>
    <dbReference type="NCBI Taxonomy" id="3197"/>
    <lineage>
        <taxon>Eukaryota</taxon>
        <taxon>Viridiplantae</taxon>
        <taxon>Streptophyta</taxon>
        <taxon>Embryophyta</taxon>
        <taxon>Marchantiophyta</taxon>
        <taxon>Marchantiopsida</taxon>
        <taxon>Marchantiidae</taxon>
        <taxon>Marchantiales</taxon>
        <taxon>Marchantiaceae</taxon>
        <taxon>Marchantia</taxon>
    </lineage>
</organism>
<dbReference type="OMA" id="FTEDIRF"/>
<dbReference type="Proteomes" id="UP000244005">
    <property type="component" value="Unassembled WGS sequence"/>
</dbReference>
<proteinExistence type="predicted"/>
<feature type="domain" description="F-box" evidence="1">
    <location>
        <begin position="6"/>
        <end position="55"/>
    </location>
</feature>
<evidence type="ECO:0000313" key="3">
    <source>
        <dbReference type="Proteomes" id="UP000244005"/>
    </source>
</evidence>
<keyword evidence="3" id="KW-1185">Reference proteome</keyword>
<dbReference type="SMART" id="SM00256">
    <property type="entry name" value="FBOX"/>
    <property type="match status" value="1"/>
</dbReference>
<dbReference type="OrthoDB" id="509497at2759"/>
<dbReference type="InterPro" id="IPR001810">
    <property type="entry name" value="F-box_dom"/>
</dbReference>
<dbReference type="PANTHER" id="PTHR14939">
    <property type="entry name" value="F-BOX ONLY PROTEIN 22"/>
    <property type="match status" value="1"/>
</dbReference>
<dbReference type="Gene3D" id="1.20.1280.50">
    <property type="match status" value="1"/>
</dbReference>
<dbReference type="GO" id="GO:0000209">
    <property type="term" value="P:protein polyubiquitination"/>
    <property type="evidence" value="ECO:0000318"/>
    <property type="project" value="GO_Central"/>
</dbReference>
<dbReference type="SUPFAM" id="SSF81383">
    <property type="entry name" value="F-box domain"/>
    <property type="match status" value="1"/>
</dbReference>
<dbReference type="Gramene" id="Mp1g12730.1">
    <property type="protein sequence ID" value="Mp1g12730.1.cds"/>
    <property type="gene ID" value="Mp1g12730"/>
</dbReference>
<dbReference type="GO" id="GO:0032436">
    <property type="term" value="P:positive regulation of proteasomal ubiquitin-dependent protein catabolic process"/>
    <property type="evidence" value="ECO:0000318"/>
    <property type="project" value="GO_Central"/>
</dbReference>
<dbReference type="EMBL" id="KZ772691">
    <property type="protein sequence ID" value="PTQ44606.1"/>
    <property type="molecule type" value="Genomic_DNA"/>
</dbReference>
<reference evidence="3" key="1">
    <citation type="journal article" date="2017" name="Cell">
        <title>Insights into land plant evolution garnered from the Marchantia polymorpha genome.</title>
        <authorList>
            <person name="Bowman J.L."/>
            <person name="Kohchi T."/>
            <person name="Yamato K.T."/>
            <person name="Jenkins J."/>
            <person name="Shu S."/>
            <person name="Ishizaki K."/>
            <person name="Yamaoka S."/>
            <person name="Nishihama R."/>
            <person name="Nakamura Y."/>
            <person name="Berger F."/>
            <person name="Adam C."/>
            <person name="Aki S.S."/>
            <person name="Althoff F."/>
            <person name="Araki T."/>
            <person name="Arteaga-Vazquez M.A."/>
            <person name="Balasubrmanian S."/>
            <person name="Barry K."/>
            <person name="Bauer D."/>
            <person name="Boehm C.R."/>
            <person name="Briginshaw L."/>
            <person name="Caballero-Perez J."/>
            <person name="Catarino B."/>
            <person name="Chen F."/>
            <person name="Chiyoda S."/>
            <person name="Chovatia M."/>
            <person name="Davies K.M."/>
            <person name="Delmans M."/>
            <person name="Demura T."/>
            <person name="Dierschke T."/>
            <person name="Dolan L."/>
            <person name="Dorantes-Acosta A.E."/>
            <person name="Eklund D.M."/>
            <person name="Florent S.N."/>
            <person name="Flores-Sandoval E."/>
            <person name="Fujiyama A."/>
            <person name="Fukuzawa H."/>
            <person name="Galik B."/>
            <person name="Grimanelli D."/>
            <person name="Grimwood J."/>
            <person name="Grossniklaus U."/>
            <person name="Hamada T."/>
            <person name="Haseloff J."/>
            <person name="Hetherington A.J."/>
            <person name="Higo A."/>
            <person name="Hirakawa Y."/>
            <person name="Hundley H.N."/>
            <person name="Ikeda Y."/>
            <person name="Inoue K."/>
            <person name="Inoue S.I."/>
            <person name="Ishida S."/>
            <person name="Jia Q."/>
            <person name="Kakita M."/>
            <person name="Kanazawa T."/>
            <person name="Kawai Y."/>
            <person name="Kawashima T."/>
            <person name="Kennedy M."/>
            <person name="Kinose K."/>
            <person name="Kinoshita T."/>
            <person name="Kohara Y."/>
            <person name="Koide E."/>
            <person name="Komatsu K."/>
            <person name="Kopischke S."/>
            <person name="Kubo M."/>
            <person name="Kyozuka J."/>
            <person name="Lagercrantz U."/>
            <person name="Lin S.S."/>
            <person name="Lindquist E."/>
            <person name="Lipzen A.M."/>
            <person name="Lu C.W."/>
            <person name="De Luna E."/>
            <person name="Martienssen R.A."/>
            <person name="Minamino N."/>
            <person name="Mizutani M."/>
            <person name="Mizutani M."/>
            <person name="Mochizuki N."/>
            <person name="Monte I."/>
            <person name="Mosher R."/>
            <person name="Nagasaki H."/>
            <person name="Nakagami H."/>
            <person name="Naramoto S."/>
            <person name="Nishitani K."/>
            <person name="Ohtani M."/>
            <person name="Okamoto T."/>
            <person name="Okumura M."/>
            <person name="Phillips J."/>
            <person name="Pollak B."/>
            <person name="Reinders A."/>
            <person name="Rovekamp M."/>
            <person name="Sano R."/>
            <person name="Sawa S."/>
            <person name="Schmid M.W."/>
            <person name="Shirakawa M."/>
            <person name="Solano R."/>
            <person name="Spunde A."/>
            <person name="Suetsugu N."/>
            <person name="Sugano S."/>
            <person name="Sugiyama A."/>
            <person name="Sun R."/>
            <person name="Suzuki Y."/>
            <person name="Takenaka M."/>
            <person name="Takezawa D."/>
            <person name="Tomogane H."/>
            <person name="Tsuzuki M."/>
            <person name="Ueda T."/>
            <person name="Umeda M."/>
            <person name="Ward J.M."/>
            <person name="Watanabe Y."/>
            <person name="Yazaki K."/>
            <person name="Yokoyama R."/>
            <person name="Yoshitake Y."/>
            <person name="Yotsui I."/>
            <person name="Zachgo S."/>
            <person name="Schmutz J."/>
        </authorList>
    </citation>
    <scope>NUCLEOTIDE SEQUENCE [LARGE SCALE GENOMIC DNA]</scope>
    <source>
        <strain evidence="3">Tak-1</strain>
    </source>
</reference>
<dbReference type="PROSITE" id="PS50181">
    <property type="entry name" value="FBOX"/>
    <property type="match status" value="1"/>
</dbReference>
<dbReference type="PANTHER" id="PTHR14939:SF5">
    <property type="entry name" value="F-BOX ONLY PROTEIN 22"/>
    <property type="match status" value="1"/>
</dbReference>
<evidence type="ECO:0000259" key="1">
    <source>
        <dbReference type="PROSITE" id="PS50181"/>
    </source>
</evidence>
<dbReference type="InterPro" id="IPR036047">
    <property type="entry name" value="F-box-like_dom_sf"/>
</dbReference>
<gene>
    <name evidence="2" type="ORF">MARPO_0019s0043</name>
</gene>
<evidence type="ECO:0000313" key="2">
    <source>
        <dbReference type="EMBL" id="PTQ44606.1"/>
    </source>
</evidence>
<sequence length="548" mass="59809">MASAVEDFLRPMPEELLIYVFSRLDSRLLAVVACVCKGWRSAACALNCSAHWYRSAMSQNLQLEDAMDELLGDVLAAPFWPDFAIVFAGEEVDLNQVSEVVKRRLPKGLPLVACNTTGMMGRDIDTGLSVENAHTNHDGEGNWNSHAVSLSVGRFPGVNVKALKLRNSLSDSEVRNFVATASTLSSRGRPGHHPLAILLFADTSAEFTQTLKELDKAYGGKSAIGGGVVGLIDKRKSLLVHSNPAQLVQRTIDSSGTPGSTCHSSSTKVGKSKGDLDDTIYGDTACDFVALAFTEDIRFSKNDTLSGGRLKCAVAASGILKAVGPLYKVISSRVSSTHENVHTNITCERDGELMTAEDVAEEVVKQNHLQESGALTHIGVFRPRSRQNRPHFSLHEVLSTTDLLTISEAGVRTRDCFRFYTPCIEVDVAVDSMSKTLLSMLSSDNVNDNTKIIARKAYPSMKQRPRRKIIGGLVFSGEYFWNHVFFNYCEIADFHDIFPDIPISGVTCDCQFGPPAVLPGGTDVERESTQGNVMGNFFSTTFFLFCTD</sequence>
<name>A0A2R6XES9_MARPO</name>
<dbReference type="AlphaFoldDB" id="A0A2R6XES9"/>
<accession>A0A2R6XES9</accession>